<protein>
    <submittedName>
        <fullName evidence="4">FAD-dependent oxidoreductase</fullName>
    </submittedName>
</protein>
<evidence type="ECO:0000256" key="1">
    <source>
        <dbReference type="ARBA" id="ARBA00023002"/>
    </source>
</evidence>
<proteinExistence type="inferred from homology"/>
<dbReference type="PANTHER" id="PTHR43747:SF5">
    <property type="entry name" value="FAD-BINDING DOMAIN-CONTAINING PROTEIN"/>
    <property type="match status" value="1"/>
</dbReference>
<keyword evidence="5" id="KW-1185">Reference proteome</keyword>
<dbReference type="PRINTS" id="PR00420">
    <property type="entry name" value="RNGMNOXGNASE"/>
</dbReference>
<dbReference type="GO" id="GO:0071949">
    <property type="term" value="F:FAD binding"/>
    <property type="evidence" value="ECO:0007669"/>
    <property type="project" value="InterPro"/>
</dbReference>
<dbReference type="GO" id="GO:0016491">
    <property type="term" value="F:oxidoreductase activity"/>
    <property type="evidence" value="ECO:0007669"/>
    <property type="project" value="UniProtKB-KW"/>
</dbReference>
<dbReference type="Proteomes" id="UP000279275">
    <property type="component" value="Unassembled WGS sequence"/>
</dbReference>
<comment type="similarity">
    <text evidence="2">Belongs to the flavin-dependent halogenase family. Bacterial tryptophan halogenase subfamily.</text>
</comment>
<sequence length="559" mass="63216">MARPRTRRRLAARLRNPQCRNRSHRNHAGSRTVTPTDSKFEVAVLGAGIAGSTLAAILARHEVKVLLIDSGTHPRFAIGESTIPYATSTMHVLAERYRVPELAPLSNFKDTATHVSTMCGQKQNFGFVYHEPDAPPAAEKANQVMVPIWWRTEAHWFRQDIDTYVFNQAVRYGAVPRLNTCISDIGVDPHSGAELRTSSGETFTAEYLVDATGFRSVLAERFGLREVPTRARTHSRSLFTHMIGVEPYDDVAPLRYGQPSRWHDGTLHHVFDGGWLWVIPFDNHDSSKNPLCSVGLTLTGAAALADREAPDKEFADFLRRFPAVAEQFRTAKAVRPWVSTGRLQYSATDTVGDRFCLTAQSAGAVDALFSRGLANSFQTVNALAWRLIAAAREKDWSTERFVGVDAIQQRMFDMHDDLAYSSYVAFRDYDLWNVMIRVWDTFNFYTEAALAHTFSRYQTTGDDELFRTHERLDSGLAAMMRELLATARTTCEAVDRGELTPGDAAATLRAHLEQGRFWPTYMPQGKPDTRYFYTNPDLTTQFMYWTRTEAPQRIREYFA</sequence>
<dbReference type="InterPro" id="IPR002938">
    <property type="entry name" value="FAD-bd"/>
</dbReference>
<dbReference type="InterPro" id="IPR036188">
    <property type="entry name" value="FAD/NAD-bd_sf"/>
</dbReference>
<dbReference type="PANTHER" id="PTHR43747">
    <property type="entry name" value="FAD-BINDING PROTEIN"/>
    <property type="match status" value="1"/>
</dbReference>
<dbReference type="AlphaFoldDB" id="A0A3M2KU84"/>
<gene>
    <name evidence="4" type="ORF">EBN03_31375</name>
</gene>
<comment type="caution">
    <text evidence="4">The sequence shown here is derived from an EMBL/GenBank/DDBJ whole genome shotgun (WGS) entry which is preliminary data.</text>
</comment>
<dbReference type="Gene3D" id="3.50.50.60">
    <property type="entry name" value="FAD/NAD(P)-binding domain"/>
    <property type="match status" value="1"/>
</dbReference>
<dbReference type="SUPFAM" id="SSF51905">
    <property type="entry name" value="FAD/NAD(P)-binding domain"/>
    <property type="match status" value="1"/>
</dbReference>
<dbReference type="Pfam" id="PF01494">
    <property type="entry name" value="FAD_binding_3"/>
    <property type="match status" value="1"/>
</dbReference>
<name>A0A3M2KU84_9NOCA</name>
<reference evidence="4 5" key="1">
    <citation type="submission" date="2018-10" db="EMBL/GenBank/DDBJ databases">
        <title>Isolation from cow dung.</title>
        <authorList>
            <person name="Ling L."/>
        </authorList>
    </citation>
    <scope>NUCLEOTIDE SEQUENCE [LARGE SCALE GENOMIC DNA]</scope>
    <source>
        <strain evidence="4 5">NEAU-LL90</strain>
    </source>
</reference>
<evidence type="ECO:0000256" key="2">
    <source>
        <dbReference type="ARBA" id="ARBA00038396"/>
    </source>
</evidence>
<feature type="domain" description="FAD-binding" evidence="3">
    <location>
        <begin position="40"/>
        <end position="238"/>
    </location>
</feature>
<keyword evidence="1" id="KW-0560">Oxidoreductase</keyword>
<evidence type="ECO:0000259" key="3">
    <source>
        <dbReference type="Pfam" id="PF01494"/>
    </source>
</evidence>
<dbReference type="InterPro" id="IPR050816">
    <property type="entry name" value="Flavin-dep_Halogenase_NPB"/>
</dbReference>
<organism evidence="4 5">
    <name type="scientific">Nocardia stercoris</name>
    <dbReference type="NCBI Taxonomy" id="2483361"/>
    <lineage>
        <taxon>Bacteria</taxon>
        <taxon>Bacillati</taxon>
        <taxon>Actinomycetota</taxon>
        <taxon>Actinomycetes</taxon>
        <taxon>Mycobacteriales</taxon>
        <taxon>Nocardiaceae</taxon>
        <taxon>Nocardia</taxon>
    </lineage>
</organism>
<dbReference type="EMBL" id="RFFH01000024">
    <property type="protein sequence ID" value="RMI28196.1"/>
    <property type="molecule type" value="Genomic_DNA"/>
</dbReference>
<accession>A0A3M2KU84</accession>
<evidence type="ECO:0000313" key="5">
    <source>
        <dbReference type="Proteomes" id="UP000279275"/>
    </source>
</evidence>
<evidence type="ECO:0000313" key="4">
    <source>
        <dbReference type="EMBL" id="RMI28196.1"/>
    </source>
</evidence>